<proteinExistence type="predicted"/>
<gene>
    <name evidence="2" type="ORF">I8D64_08970</name>
</gene>
<feature type="signal peptide" evidence="1">
    <location>
        <begin position="1"/>
        <end position="20"/>
    </location>
</feature>
<dbReference type="Proteomes" id="UP000612352">
    <property type="component" value="Unassembled WGS sequence"/>
</dbReference>
<accession>A0ABS1BA84</accession>
<sequence length="544" mass="58918">MTSRLVPTRRALLAAGGAGAAALLGACSNQGRGGIPVKYANAPVTLPEHIPYQGVTPDLPGDPKTGLMDGYFEYPSSPTAATSGAPGDGDAISSLVRTDSPVPPGVSRNAFWQALNERLGSDLKMNIVPAPDWDQKFATVVAGDSLPELFVVAGGMQELPKFLEATAADLTPHLSGSAVKDYPFLANIPTDTWEQSAFNGKIMGVPVPRGIMSSSVLYKRTDLLEEKGITEDPDSFEEFLALCKELTSPRSNVWALGAAPLDLVRQMLGIPNTWSEKGGHLTRSLESEQQKEALEATRKMVEAGVVSPDAFSSQATDRKNWFVAGRNYFMMDTFSAWPNFEQIQSVGDSFRMDTMRTPGFHGDPEMACAWLGNPTYGISSIRKDAGERIPTLLRVLNFLAAPFGTEEYLFRVYGVEGVDYDLQGSDPVATNRGVSETPLGFRYLTDAPWPVYVPGKRRSTQSWYDGQKMVVAYGLADPTLGLYSEADTRIGGSITGRIDDLTNDILQGRKPVSAWDDGVAAWKKAGGNRIRDELEQARADKESS</sequence>
<keyword evidence="1" id="KW-0732">Signal</keyword>
<dbReference type="PROSITE" id="PS51257">
    <property type="entry name" value="PROKAR_LIPOPROTEIN"/>
    <property type="match status" value="1"/>
</dbReference>
<reference evidence="2 3" key="1">
    <citation type="submission" date="2020-12" db="EMBL/GenBank/DDBJ databases">
        <title>Brachybacterium sp. MASK1Z-5, whole genome shotgun sequence.</title>
        <authorList>
            <person name="Tuo L."/>
        </authorList>
    </citation>
    <scope>NUCLEOTIDE SEQUENCE [LARGE SCALE GENOMIC DNA]</scope>
    <source>
        <strain evidence="2 3">MASK1Z-5</strain>
    </source>
</reference>
<evidence type="ECO:0000256" key="1">
    <source>
        <dbReference type="SAM" id="SignalP"/>
    </source>
</evidence>
<evidence type="ECO:0000313" key="2">
    <source>
        <dbReference type="EMBL" id="MBK0331533.1"/>
    </source>
</evidence>
<dbReference type="EMBL" id="JAEDAJ010000004">
    <property type="protein sequence ID" value="MBK0331533.1"/>
    <property type="molecule type" value="Genomic_DNA"/>
</dbReference>
<dbReference type="SUPFAM" id="SSF53850">
    <property type="entry name" value="Periplasmic binding protein-like II"/>
    <property type="match status" value="1"/>
</dbReference>
<name>A0ABS1BA84_9MICO</name>
<evidence type="ECO:0000313" key="3">
    <source>
        <dbReference type="Proteomes" id="UP000612352"/>
    </source>
</evidence>
<dbReference type="PROSITE" id="PS51318">
    <property type="entry name" value="TAT"/>
    <property type="match status" value="1"/>
</dbReference>
<dbReference type="RefSeq" id="WP_200502164.1">
    <property type="nucleotide sequence ID" value="NZ_JAEDAJ010000004.1"/>
</dbReference>
<dbReference type="InterPro" id="IPR006311">
    <property type="entry name" value="TAT_signal"/>
</dbReference>
<feature type="chain" id="PRO_5046148467" evidence="1">
    <location>
        <begin position="21"/>
        <end position="544"/>
    </location>
</feature>
<dbReference type="Gene3D" id="3.40.190.10">
    <property type="entry name" value="Periplasmic binding protein-like II"/>
    <property type="match status" value="1"/>
</dbReference>
<comment type="caution">
    <text evidence="2">The sequence shown here is derived from an EMBL/GenBank/DDBJ whole genome shotgun (WGS) entry which is preliminary data.</text>
</comment>
<keyword evidence="3" id="KW-1185">Reference proteome</keyword>
<protein>
    <submittedName>
        <fullName evidence="2">Extracellular solute-binding protein</fullName>
    </submittedName>
</protein>
<organism evidence="2 3">
    <name type="scientific">Brachybacterium halotolerans</name>
    <dbReference type="NCBI Taxonomy" id="2795215"/>
    <lineage>
        <taxon>Bacteria</taxon>
        <taxon>Bacillati</taxon>
        <taxon>Actinomycetota</taxon>
        <taxon>Actinomycetes</taxon>
        <taxon>Micrococcales</taxon>
        <taxon>Dermabacteraceae</taxon>
        <taxon>Brachybacterium</taxon>
    </lineage>
</organism>